<keyword evidence="2" id="KW-1185">Reference proteome</keyword>
<comment type="caution">
    <text evidence="1">The sequence shown here is derived from an EMBL/GenBank/DDBJ whole genome shotgun (WGS) entry which is preliminary data.</text>
</comment>
<dbReference type="EMBL" id="ASRV01000037">
    <property type="protein sequence ID" value="EOR27652.1"/>
    <property type="molecule type" value="Genomic_DNA"/>
</dbReference>
<gene>
    <name evidence="1" type="ORF">A500_03606</name>
</gene>
<dbReference type="InterPro" id="IPR011041">
    <property type="entry name" value="Quinoprot_gluc/sorb_DH_b-prop"/>
</dbReference>
<dbReference type="Proteomes" id="UP000013988">
    <property type="component" value="Unassembled WGS sequence"/>
</dbReference>
<dbReference type="AlphaFoldDB" id="R9CEC1"/>
<dbReference type="OrthoDB" id="9770043at2"/>
<dbReference type="InterPro" id="IPR011042">
    <property type="entry name" value="6-blade_b-propeller_TolB-like"/>
</dbReference>
<dbReference type="RefSeq" id="WP_016206195.1">
    <property type="nucleotide sequence ID" value="NZ_ASRV01000037.1"/>
</dbReference>
<evidence type="ECO:0000313" key="1">
    <source>
        <dbReference type="EMBL" id="EOR27652.1"/>
    </source>
</evidence>
<organism evidence="1 2">
    <name type="scientific">Clostridium sartagoforme AAU1</name>
    <dbReference type="NCBI Taxonomy" id="1202534"/>
    <lineage>
        <taxon>Bacteria</taxon>
        <taxon>Bacillati</taxon>
        <taxon>Bacillota</taxon>
        <taxon>Clostridia</taxon>
        <taxon>Eubacteriales</taxon>
        <taxon>Clostridiaceae</taxon>
        <taxon>Clostridium</taxon>
    </lineage>
</organism>
<proteinExistence type="predicted"/>
<dbReference type="PATRIC" id="fig|1202534.3.peg.718"/>
<sequence length="365" mass="40984">MKRFIKFLLVSIIVVTLAFGIFKVKNKYNLDILNNNVNWSISLKGCEGAKSFDFDEDGNLYLAFEDTIRVVNKEGNDELIIKESKFNILDILYHNNVLYIATDNRILEYSIDTKTYKEIVTSIPNNGINKKINLLLNEDKLYFSIGSNTNAGVVNSKSEAFDIATSPWILTGNNYGEGKTGAFSQYSVSTEVGEGVESQKIGNAAVLSYNIKNQEINLFAHGIRNINGWDIDSEGEIKAIIGGMEDIPPRNIKDDKDYIYNLQKDNWYGWPDYSGGDPITSPRFTDSIKQEFLIKNHVDKNPAAPIYQDSDVSSLQGLAIDKDGKCFDKNTVIFGNNKKGFIYALSKEGVARELISLDERSKVEK</sequence>
<evidence type="ECO:0000313" key="2">
    <source>
        <dbReference type="Proteomes" id="UP000013988"/>
    </source>
</evidence>
<protein>
    <submittedName>
        <fullName evidence="1">Membrane protein</fullName>
    </submittedName>
</protein>
<dbReference type="Gene3D" id="2.120.10.30">
    <property type="entry name" value="TolB, C-terminal domain"/>
    <property type="match status" value="1"/>
</dbReference>
<name>R9CEC1_9CLOT</name>
<dbReference type="SUPFAM" id="SSF50952">
    <property type="entry name" value="Soluble quinoprotein glucose dehydrogenase"/>
    <property type="match status" value="1"/>
</dbReference>
<reference evidence="1 2" key="1">
    <citation type="submission" date="2013-03" db="EMBL/GenBank/DDBJ databases">
        <title>Whole genome shotgun sequencing of Clostridium sartagoforme AAU1.</title>
        <authorList>
            <person name="Joshi C.G."/>
            <person name="Duggirala S.M."/>
            <person name="Nathani N.M."/>
            <person name="Bhatt V.D."/>
            <person name="Patel A.K."/>
            <person name="Pandya P.R."/>
            <person name="KaPatel J.A."/>
        </authorList>
    </citation>
    <scope>NUCLEOTIDE SEQUENCE [LARGE SCALE GENOMIC DNA]</scope>
    <source>
        <strain evidence="1 2">AAU1</strain>
    </source>
</reference>
<accession>R9CEC1</accession>